<comment type="caution">
    <text evidence="2">The sequence shown here is derived from an EMBL/GenBank/DDBJ whole genome shotgun (WGS) entry which is preliminary data.</text>
</comment>
<keyword evidence="1" id="KW-0812">Transmembrane</keyword>
<accession>A0ABS7ZPD7</accession>
<feature type="transmembrane region" description="Helical" evidence="1">
    <location>
        <begin position="318"/>
        <end position="336"/>
    </location>
</feature>
<feature type="transmembrane region" description="Helical" evidence="1">
    <location>
        <begin position="87"/>
        <end position="110"/>
    </location>
</feature>
<keyword evidence="3" id="KW-1185">Reference proteome</keyword>
<dbReference type="RefSeq" id="WP_225673727.1">
    <property type="nucleotide sequence ID" value="NZ_JAEDAH010000042.1"/>
</dbReference>
<name>A0ABS7ZPD7_9GAMM</name>
<dbReference type="Proteomes" id="UP000714380">
    <property type="component" value="Unassembled WGS sequence"/>
</dbReference>
<evidence type="ECO:0000313" key="3">
    <source>
        <dbReference type="Proteomes" id="UP000714380"/>
    </source>
</evidence>
<feature type="transmembrane region" description="Helical" evidence="1">
    <location>
        <begin position="261"/>
        <end position="282"/>
    </location>
</feature>
<feature type="transmembrane region" description="Helical" evidence="1">
    <location>
        <begin position="232"/>
        <end position="249"/>
    </location>
</feature>
<evidence type="ECO:0000256" key="1">
    <source>
        <dbReference type="SAM" id="Phobius"/>
    </source>
</evidence>
<keyword evidence="1" id="KW-1133">Transmembrane helix</keyword>
<dbReference type="EMBL" id="JAEDAH010000042">
    <property type="protein sequence ID" value="MCA6063584.1"/>
    <property type="molecule type" value="Genomic_DNA"/>
</dbReference>
<keyword evidence="1" id="KW-0472">Membrane</keyword>
<evidence type="ECO:0000313" key="2">
    <source>
        <dbReference type="EMBL" id="MCA6063584.1"/>
    </source>
</evidence>
<evidence type="ECO:0008006" key="4">
    <source>
        <dbReference type="Google" id="ProtNLM"/>
    </source>
</evidence>
<protein>
    <recommendedName>
        <fullName evidence="4">Transmembrane protein</fullName>
    </recommendedName>
</protein>
<reference evidence="2 3" key="1">
    <citation type="submission" date="2020-12" db="EMBL/GenBank/DDBJ databases">
        <title>Novel Thalassolituus-related marine hydrocarbonoclastic bacteria mediated algae-derived hydrocarbons mineralization in twilight zone of the northern South China Sea.</title>
        <authorList>
            <person name="Dong C."/>
        </authorList>
    </citation>
    <scope>NUCLEOTIDE SEQUENCE [LARGE SCALE GENOMIC DNA]</scope>
    <source>
        <strain evidence="2 3">IMCC1826</strain>
    </source>
</reference>
<gene>
    <name evidence="2" type="ORF">I9W95_08180</name>
</gene>
<feature type="transmembrane region" description="Helical" evidence="1">
    <location>
        <begin position="46"/>
        <end position="67"/>
    </location>
</feature>
<organism evidence="2 3">
    <name type="scientific">Thalassolituus marinus</name>
    <dbReference type="NCBI Taxonomy" id="671053"/>
    <lineage>
        <taxon>Bacteria</taxon>
        <taxon>Pseudomonadati</taxon>
        <taxon>Pseudomonadota</taxon>
        <taxon>Gammaproteobacteria</taxon>
        <taxon>Oceanospirillales</taxon>
        <taxon>Oceanospirillaceae</taxon>
        <taxon>Thalassolituus</taxon>
    </lineage>
</organism>
<sequence>MSVDISSIIDILTKREKEEFTPDGSLAHFLSKAGYALSLAFKEKEIFLFVIFQWILILVGYQLWINLYHWIPDTWFIISALTKDSDILLYVEILWCAVFIVIIAMPIGILSGCMTASHIFTRQNQPSTVASCLKVVIPRAFTLWSFHWRDGIATAFKILNSISVLDFKTEESVIKKEKMESLAWKTGVAAIIPCIVTGRSLKDSAIRSLEFVQDDFHQIALLSSGYSRANRYLCILCYTGFYSVLYFYADELFPTKVPFSYYFIMLILTLPLVIAIAINLTLLRPIYLLTLSDLYADFIEKTDTAIDHLEGASPITSLIVFIGLTLLAALSINTLINDLPYYLAADSTDFIRLLSNYLLPPDDL</sequence>
<proteinExistence type="predicted"/>